<dbReference type="EMBL" id="KN834771">
    <property type="protein sequence ID" value="KIK61481.1"/>
    <property type="molecule type" value="Genomic_DNA"/>
</dbReference>
<name>A0A0D0BZW6_9AGAR</name>
<feature type="region of interest" description="Disordered" evidence="1">
    <location>
        <begin position="31"/>
        <end position="68"/>
    </location>
</feature>
<dbReference type="HOGENOM" id="CLU_353755_0_0_1"/>
<evidence type="ECO:0000256" key="1">
    <source>
        <dbReference type="SAM" id="MobiDB-lite"/>
    </source>
</evidence>
<evidence type="ECO:0000313" key="2">
    <source>
        <dbReference type="EMBL" id="KIK61481.1"/>
    </source>
</evidence>
<dbReference type="AlphaFoldDB" id="A0A0D0BZW6"/>
<accession>A0A0D0BZW6</accession>
<reference evidence="2 3" key="1">
    <citation type="submission" date="2014-04" db="EMBL/GenBank/DDBJ databases">
        <title>Evolutionary Origins and Diversification of the Mycorrhizal Mutualists.</title>
        <authorList>
            <consortium name="DOE Joint Genome Institute"/>
            <consortium name="Mycorrhizal Genomics Consortium"/>
            <person name="Kohler A."/>
            <person name="Kuo A."/>
            <person name="Nagy L.G."/>
            <person name="Floudas D."/>
            <person name="Copeland A."/>
            <person name="Barry K.W."/>
            <person name="Cichocki N."/>
            <person name="Veneault-Fourrey C."/>
            <person name="LaButti K."/>
            <person name="Lindquist E.A."/>
            <person name="Lipzen A."/>
            <person name="Lundell T."/>
            <person name="Morin E."/>
            <person name="Murat C."/>
            <person name="Riley R."/>
            <person name="Ohm R."/>
            <person name="Sun H."/>
            <person name="Tunlid A."/>
            <person name="Henrissat B."/>
            <person name="Grigoriev I.V."/>
            <person name="Hibbett D.S."/>
            <person name="Martin F."/>
        </authorList>
    </citation>
    <scope>NUCLEOTIDE SEQUENCE [LARGE SCALE GENOMIC DNA]</scope>
    <source>
        <strain evidence="2 3">FD-317 M1</strain>
    </source>
</reference>
<sequence length="794" mass="89915">MAKAKGSTKVSKDAAYYARNRTRRCAEARAYMQTKRASRSAERAASQNPSPKEYNPVAHQVSPESRASDSDSAALIQFYNAFLTCRNEFDTWMDSSVPQKSDAYFHTWEQYGAGVSVRLYQLMDDCILDSRHLQPIYKGVCAMQMHLGRRRAEQFFCVNACSLNQSIPCPNWGQLKCMVLTDSALTDDHFNDAVSVLRNETGSVIEDWGGLGETRRYGKLRHMERTVNLIEELYIKWRDLLDDENLVGVSIDGASLVQEASHTLFVLGETLERQVEVTSSYNGLQLPKKIWTFTSGGLMPLMIRQEFHDGLTAILQWIERSFNTESILPISFTPTDNLCKGETEYSNPFKGYLRTFMQAGLAVTGLPGIGKSYFLYYIWTTRIALDLPTLFVHRSDEVLLWQNGQMYTAPFAQCSDRRLRDILDETAWCLVDSNQDLQDVPASVYLAGRFIIQAASPRQERMSWTTKSPKMVSYYVMREWSAEELVTGLQLQEQSFSKAKAGDLTTIYGPWKMLRSGWAWMSLLMSTQSTSITLWPVQRNRWSKNLFDTSSSPTERVLEIIVEAIHTKFNLNRVDLFNKLAAGDGIEDATLASYFYDLNYHDFLCQDVVFNCFLFHPPQRARTSGQAKRYWTSKSNPAECYPFPMKKCYAFVFDANSPPELIPGCYYRPSGRTFLTFDSMLVVTATHVIIFQASVSGLHGVSLKGLEWLAAQGFVTVEYVYVSPSSTKSVTIPFLTAVPDSLEYSDLAQYPETVLPRPNAGEVSIPDPSPSKKDLPVKIIGIYHLHLDFKGSGR</sequence>
<protein>
    <submittedName>
        <fullName evidence="2">Uncharacterized protein</fullName>
    </submittedName>
</protein>
<proteinExistence type="predicted"/>
<keyword evidence="3" id="KW-1185">Reference proteome</keyword>
<dbReference type="Proteomes" id="UP000053593">
    <property type="component" value="Unassembled WGS sequence"/>
</dbReference>
<dbReference type="OrthoDB" id="2340858at2759"/>
<gene>
    <name evidence="2" type="ORF">GYMLUDRAFT_243652</name>
</gene>
<organism evidence="2 3">
    <name type="scientific">Collybiopsis luxurians FD-317 M1</name>
    <dbReference type="NCBI Taxonomy" id="944289"/>
    <lineage>
        <taxon>Eukaryota</taxon>
        <taxon>Fungi</taxon>
        <taxon>Dikarya</taxon>
        <taxon>Basidiomycota</taxon>
        <taxon>Agaricomycotina</taxon>
        <taxon>Agaricomycetes</taxon>
        <taxon>Agaricomycetidae</taxon>
        <taxon>Agaricales</taxon>
        <taxon>Marasmiineae</taxon>
        <taxon>Omphalotaceae</taxon>
        <taxon>Collybiopsis</taxon>
        <taxon>Collybiopsis luxurians</taxon>
    </lineage>
</organism>
<evidence type="ECO:0000313" key="3">
    <source>
        <dbReference type="Proteomes" id="UP000053593"/>
    </source>
</evidence>